<reference evidence="1 2" key="1">
    <citation type="submission" date="2020-12" db="EMBL/GenBank/DDBJ databases">
        <title>Pseudomonas schmalbachii sp. nov. isolated from millipede gut.</title>
        <authorList>
            <person name="Shelomi M."/>
        </authorList>
    </citation>
    <scope>NUCLEOTIDE SEQUENCE [LARGE SCALE GENOMIC DNA]</scope>
    <source>
        <strain evidence="1 2">Milli4</strain>
    </source>
</reference>
<evidence type="ECO:0000313" key="1">
    <source>
        <dbReference type="EMBL" id="MBO3274456.1"/>
    </source>
</evidence>
<dbReference type="Pfam" id="PF07235">
    <property type="entry name" value="DUF1427"/>
    <property type="match status" value="1"/>
</dbReference>
<accession>A0ABS3TLC4</accession>
<proteinExistence type="predicted"/>
<protein>
    <submittedName>
        <fullName evidence="1">DUF1427 family protein</fullName>
    </submittedName>
</protein>
<dbReference type="NCBIfam" id="TIGR03510">
    <property type="entry name" value="XapX"/>
    <property type="match status" value="1"/>
</dbReference>
<dbReference type="Proteomes" id="UP000669060">
    <property type="component" value="Unassembled WGS sequence"/>
</dbReference>
<dbReference type="InterPro" id="IPR020017">
    <property type="entry name" value="XapX_domain"/>
</dbReference>
<organism evidence="1 2">
    <name type="scientific">Pseudomonas schmalbachii</name>
    <dbReference type="NCBI Taxonomy" id="2816993"/>
    <lineage>
        <taxon>Bacteria</taxon>
        <taxon>Pseudomonadati</taxon>
        <taxon>Pseudomonadota</taxon>
        <taxon>Gammaproteobacteria</taxon>
        <taxon>Pseudomonadales</taxon>
        <taxon>Pseudomonadaceae</taxon>
        <taxon>Pseudomonas</taxon>
    </lineage>
</organism>
<dbReference type="InterPro" id="IPR009872">
    <property type="entry name" value="DUF1427"/>
</dbReference>
<keyword evidence="2" id="KW-1185">Reference proteome</keyword>
<dbReference type="EMBL" id="JAELYA010000001">
    <property type="protein sequence ID" value="MBO3274456.1"/>
    <property type="molecule type" value="Genomic_DNA"/>
</dbReference>
<comment type="caution">
    <text evidence="1">The sequence shown here is derived from an EMBL/GenBank/DDBJ whole genome shotgun (WGS) entry which is preliminary data.</text>
</comment>
<gene>
    <name evidence="1" type="ORF">JFY56_04385</name>
</gene>
<name>A0ABS3TLC4_9PSED</name>
<evidence type="ECO:0000313" key="2">
    <source>
        <dbReference type="Proteomes" id="UP000669060"/>
    </source>
</evidence>
<sequence length="57" mass="6154">MNYLISLAIGLAVGALYNLLDFRSPAPPTVALVGLLGMSIGEQLLPVGRDFVLRWLQ</sequence>
<dbReference type="RefSeq" id="WP_208312239.1">
    <property type="nucleotide sequence ID" value="NZ_JAELYA010000001.1"/>
</dbReference>